<evidence type="ECO:0000256" key="9">
    <source>
        <dbReference type="ARBA" id="ARBA00061210"/>
    </source>
</evidence>
<keyword evidence="7 13" id="KW-0671">Queuosine biosynthesis</keyword>
<dbReference type="AlphaFoldDB" id="A0A098M8A4"/>
<comment type="catalytic activity">
    <reaction evidence="8 13">
        <text>7-aminomethyl-7-carbaguanosine(34) in tRNA + S-adenosyl-L-methionine = epoxyqueuosine(34) in tRNA + adenine + L-methionine + 2 H(+)</text>
        <dbReference type="Rhea" id="RHEA:32155"/>
        <dbReference type="Rhea" id="RHEA-COMP:10342"/>
        <dbReference type="Rhea" id="RHEA-COMP:18582"/>
        <dbReference type="ChEBI" id="CHEBI:15378"/>
        <dbReference type="ChEBI" id="CHEBI:16708"/>
        <dbReference type="ChEBI" id="CHEBI:57844"/>
        <dbReference type="ChEBI" id="CHEBI:59789"/>
        <dbReference type="ChEBI" id="CHEBI:82833"/>
        <dbReference type="ChEBI" id="CHEBI:194443"/>
        <dbReference type="EC" id="2.4.99.17"/>
    </reaction>
</comment>
<dbReference type="SUPFAM" id="SSF111337">
    <property type="entry name" value="QueA-like"/>
    <property type="match status" value="1"/>
</dbReference>
<keyword evidence="15" id="KW-1185">Reference proteome</keyword>
<comment type="caution">
    <text evidence="14">The sequence shown here is derived from an EMBL/GenBank/DDBJ whole genome shotgun (WGS) entry which is preliminary data.</text>
</comment>
<evidence type="ECO:0000313" key="14">
    <source>
        <dbReference type="EMBL" id="KGE18266.1"/>
    </source>
</evidence>
<dbReference type="EC" id="2.4.99.17" evidence="10 13"/>
<dbReference type="InterPro" id="IPR036100">
    <property type="entry name" value="QueA_sf"/>
</dbReference>
<dbReference type="PANTHER" id="PTHR30307">
    <property type="entry name" value="S-ADENOSYLMETHIONINE:TRNA RIBOSYLTRANSFERASE-ISOMERASE"/>
    <property type="match status" value="1"/>
</dbReference>
<keyword evidence="4 13" id="KW-0963">Cytoplasm</keyword>
<evidence type="ECO:0000313" key="15">
    <source>
        <dbReference type="Proteomes" id="UP000029734"/>
    </source>
</evidence>
<dbReference type="OrthoDB" id="9805933at2"/>
<dbReference type="GO" id="GO:0008616">
    <property type="term" value="P:tRNA queuosine(34) biosynthetic process"/>
    <property type="evidence" value="ECO:0007669"/>
    <property type="project" value="UniProtKB-UniRule"/>
</dbReference>
<dbReference type="Gene3D" id="2.40.10.240">
    <property type="entry name" value="QueA-like"/>
    <property type="match status" value="1"/>
</dbReference>
<dbReference type="GO" id="GO:0005737">
    <property type="term" value="C:cytoplasm"/>
    <property type="evidence" value="ECO:0007669"/>
    <property type="project" value="UniProtKB-SubCell"/>
</dbReference>
<comment type="subunit">
    <text evidence="3 13">Monomer.</text>
</comment>
<accession>A0A098M8A4</accession>
<name>A0A098M8A4_9BACL</name>
<dbReference type="PANTHER" id="PTHR30307:SF0">
    <property type="entry name" value="S-ADENOSYLMETHIONINE:TRNA RIBOSYLTRANSFERASE-ISOMERASE"/>
    <property type="match status" value="1"/>
</dbReference>
<dbReference type="FunFam" id="3.40.1780.10:FF:000001">
    <property type="entry name" value="S-adenosylmethionine:tRNA ribosyltransferase-isomerase"/>
    <property type="match status" value="1"/>
</dbReference>
<evidence type="ECO:0000256" key="13">
    <source>
        <dbReference type="HAMAP-Rule" id="MF_00113"/>
    </source>
</evidence>
<comment type="function">
    <text evidence="13">Transfers and isomerizes the ribose moiety from AdoMet to the 7-aminomethyl group of 7-deazaguanine (preQ1-tRNA) to give epoxyqueuosine (oQ-tRNA).</text>
</comment>
<dbReference type="EMBL" id="JQCR01000003">
    <property type="protein sequence ID" value="KGE18266.1"/>
    <property type="molecule type" value="Genomic_DNA"/>
</dbReference>
<keyword evidence="6 13" id="KW-0949">S-adenosyl-L-methionine</keyword>
<dbReference type="InterPro" id="IPR042118">
    <property type="entry name" value="QueA_dom1"/>
</dbReference>
<gene>
    <name evidence="13" type="primary">queA</name>
    <name evidence="14" type="ORF">PWYN_27450</name>
</gene>
<dbReference type="Pfam" id="PF02547">
    <property type="entry name" value="Queuosine_synth"/>
    <property type="match status" value="1"/>
</dbReference>
<dbReference type="eggNOG" id="COG0809">
    <property type="taxonomic scope" value="Bacteria"/>
</dbReference>
<evidence type="ECO:0000256" key="7">
    <source>
        <dbReference type="ARBA" id="ARBA00022785"/>
    </source>
</evidence>
<evidence type="ECO:0000256" key="12">
    <source>
        <dbReference type="ARBA" id="ARBA00076160"/>
    </source>
</evidence>
<evidence type="ECO:0000256" key="3">
    <source>
        <dbReference type="ARBA" id="ARBA00011245"/>
    </source>
</evidence>
<dbReference type="NCBIfam" id="NF001140">
    <property type="entry name" value="PRK00147.1"/>
    <property type="match status" value="1"/>
</dbReference>
<dbReference type="InterPro" id="IPR042119">
    <property type="entry name" value="QueA_dom2"/>
</dbReference>
<comment type="similarity">
    <text evidence="9 13">Belongs to the QueA family.</text>
</comment>
<keyword evidence="5 13" id="KW-0808">Transferase</keyword>
<dbReference type="STRING" id="268407.PWYN_27450"/>
<evidence type="ECO:0000256" key="6">
    <source>
        <dbReference type="ARBA" id="ARBA00022691"/>
    </source>
</evidence>
<dbReference type="HAMAP" id="MF_00113">
    <property type="entry name" value="QueA"/>
    <property type="match status" value="1"/>
</dbReference>
<proteinExistence type="inferred from homology"/>
<evidence type="ECO:0000256" key="8">
    <source>
        <dbReference type="ARBA" id="ARBA00052751"/>
    </source>
</evidence>
<dbReference type="GO" id="GO:0051075">
    <property type="term" value="F:S-adenosylmethionine:tRNA ribosyltransferase-isomerase activity"/>
    <property type="evidence" value="ECO:0007669"/>
    <property type="project" value="UniProtKB-EC"/>
</dbReference>
<comment type="subcellular location">
    <subcellularLocation>
        <location evidence="1 13">Cytoplasm</location>
    </subcellularLocation>
</comment>
<comment type="pathway">
    <text evidence="2 13">tRNA modification; tRNA-queuosine biosynthesis.</text>
</comment>
<sequence>MNVDAYDFYLPEELIAQTPLPDRSSSRLLTVNRQNGDMSHRHFTDIVDELQAGDTLVLNDTRVIPARLFGIKEDTGAKAEVLLLKDLGDDRWEALVKPGKKLKTGAVIVFGEELRAVVEEEEDMGGRTLRFIYKGIFQEILDRLGTMPLPPYIKETLDDRERYQTVYARHEGSAAAPTAGLHFTKELMEQLTAKGVNITYITLHVGLGTFRPMSVERVEEHVMHAEYFSFSQETADILNAAMNRGSRIIAVGTTSCRTLETVGNLCEGGPLKECNGWTDIFIYPGYSFKVVNALITNFHLPKSTLVMLVSALAGRDHILDAYKEAIAEKYRFFSFGDAMFIY</sequence>
<evidence type="ECO:0000256" key="1">
    <source>
        <dbReference type="ARBA" id="ARBA00004496"/>
    </source>
</evidence>
<evidence type="ECO:0000256" key="4">
    <source>
        <dbReference type="ARBA" id="ARBA00022490"/>
    </source>
</evidence>
<protein>
    <recommendedName>
        <fullName evidence="11 13">S-adenosylmethionine:tRNA ribosyltransferase-isomerase</fullName>
        <ecNumber evidence="10 13">2.4.99.17</ecNumber>
    </recommendedName>
    <alternativeName>
        <fullName evidence="12 13">Queuosine biosynthesis protein QueA</fullName>
    </alternativeName>
</protein>
<dbReference type="Proteomes" id="UP000029734">
    <property type="component" value="Unassembled WGS sequence"/>
</dbReference>
<evidence type="ECO:0000256" key="2">
    <source>
        <dbReference type="ARBA" id="ARBA00004691"/>
    </source>
</evidence>
<dbReference type="FunFam" id="2.40.10.240:FF:000002">
    <property type="entry name" value="S-adenosylmethionine:tRNA ribosyltransferase-isomerase"/>
    <property type="match status" value="1"/>
</dbReference>
<evidence type="ECO:0000256" key="5">
    <source>
        <dbReference type="ARBA" id="ARBA00022679"/>
    </source>
</evidence>
<reference evidence="14 15" key="1">
    <citation type="submission" date="2014-08" db="EMBL/GenBank/DDBJ databases">
        <authorList>
            <person name="den Bakker H.C."/>
        </authorList>
    </citation>
    <scope>NUCLEOTIDE SEQUENCE [LARGE SCALE GENOMIC DNA]</scope>
    <source>
        <strain evidence="14 15">DSM 18334</strain>
    </source>
</reference>
<dbReference type="Gene3D" id="3.40.1780.10">
    <property type="entry name" value="QueA-like"/>
    <property type="match status" value="1"/>
</dbReference>
<dbReference type="NCBIfam" id="TIGR00113">
    <property type="entry name" value="queA"/>
    <property type="match status" value="1"/>
</dbReference>
<reference evidence="14 15" key="2">
    <citation type="submission" date="2014-10" db="EMBL/GenBank/DDBJ databases">
        <title>Comparative genomics of the Paenibacillus odorifer group.</title>
        <authorList>
            <person name="Tsai Y.-C."/>
            <person name="Martin N."/>
            <person name="Korlach J."/>
            <person name="Wiedmann M."/>
        </authorList>
    </citation>
    <scope>NUCLEOTIDE SEQUENCE [LARGE SCALE GENOMIC DNA]</scope>
    <source>
        <strain evidence="14 15">DSM 18334</strain>
    </source>
</reference>
<evidence type="ECO:0000256" key="10">
    <source>
        <dbReference type="ARBA" id="ARBA00066503"/>
    </source>
</evidence>
<dbReference type="UniPathway" id="UPA00392"/>
<organism evidence="14 15">
    <name type="scientific">Paenibacillus wynnii</name>
    <dbReference type="NCBI Taxonomy" id="268407"/>
    <lineage>
        <taxon>Bacteria</taxon>
        <taxon>Bacillati</taxon>
        <taxon>Bacillota</taxon>
        <taxon>Bacilli</taxon>
        <taxon>Bacillales</taxon>
        <taxon>Paenibacillaceae</taxon>
        <taxon>Paenibacillus</taxon>
    </lineage>
</organism>
<dbReference type="RefSeq" id="WP_036658226.1">
    <property type="nucleotide sequence ID" value="NZ_JQCR01000003.1"/>
</dbReference>
<evidence type="ECO:0000256" key="11">
    <source>
        <dbReference type="ARBA" id="ARBA00069325"/>
    </source>
</evidence>
<dbReference type="InterPro" id="IPR003699">
    <property type="entry name" value="QueA"/>
</dbReference>